<keyword evidence="8" id="KW-1185">Reference proteome</keyword>
<evidence type="ECO:0000256" key="3">
    <source>
        <dbReference type="ARBA" id="ARBA00022525"/>
    </source>
</evidence>
<evidence type="ECO:0000313" key="9">
    <source>
        <dbReference type="RefSeq" id="XP_006825807.1"/>
    </source>
</evidence>
<evidence type="ECO:0000256" key="4">
    <source>
        <dbReference type="ARBA" id="ARBA00022702"/>
    </source>
</evidence>
<evidence type="ECO:0000256" key="1">
    <source>
        <dbReference type="ARBA" id="ARBA00004613"/>
    </source>
</evidence>
<feature type="transmembrane region" description="Helical" evidence="7">
    <location>
        <begin position="12"/>
        <end position="32"/>
    </location>
</feature>
<evidence type="ECO:0000256" key="7">
    <source>
        <dbReference type="SAM" id="Phobius"/>
    </source>
</evidence>
<sequence length="147" mass="15996">MSPQPIKPRSIASCSITTRILLVSGASFFLRFDSSYFPRGRKELMNMAYTRIVFVAITVCLLLVIPCALSASFTCINKGVDGAHATNYATCPSGYEVTGCSCGYRCGSYSIQSLGDGRSRCYCHIGCMSGNRAIDWTSARCCRVQPQ</sequence>
<keyword evidence="5" id="KW-0732">Signal</keyword>
<keyword evidence="6" id="KW-1015">Disulfide bond</keyword>
<dbReference type="PANTHER" id="PTHR21101:SF12">
    <property type="entry name" value="RESISTIN"/>
    <property type="match status" value="1"/>
</dbReference>
<dbReference type="GeneID" id="102802770"/>
<dbReference type="InterPro" id="IPR009714">
    <property type="entry name" value="RELM"/>
</dbReference>
<dbReference type="Proteomes" id="UP000694865">
    <property type="component" value="Unplaced"/>
</dbReference>
<gene>
    <name evidence="9" type="primary">LOC102802770</name>
</gene>
<keyword evidence="7" id="KW-0812">Transmembrane</keyword>
<protein>
    <submittedName>
        <fullName evidence="9">Uncharacterized protein LOC102802770</fullName>
    </submittedName>
</protein>
<dbReference type="Gene3D" id="2.60.40.4230">
    <property type="entry name" value="Resistin head domain"/>
    <property type="match status" value="1"/>
</dbReference>
<evidence type="ECO:0000313" key="8">
    <source>
        <dbReference type="Proteomes" id="UP000694865"/>
    </source>
</evidence>
<evidence type="ECO:0000256" key="2">
    <source>
        <dbReference type="ARBA" id="ARBA00007258"/>
    </source>
</evidence>
<dbReference type="RefSeq" id="XP_006825807.1">
    <property type="nucleotide sequence ID" value="XM_006825744.1"/>
</dbReference>
<accession>A0ABM0N0L6</accession>
<evidence type="ECO:0000256" key="6">
    <source>
        <dbReference type="ARBA" id="ARBA00023157"/>
    </source>
</evidence>
<keyword evidence="3" id="KW-0964">Secreted</keyword>
<proteinExistence type="inferred from homology"/>
<keyword evidence="7" id="KW-0472">Membrane</keyword>
<organism evidence="8 9">
    <name type="scientific">Saccoglossus kowalevskii</name>
    <name type="common">Acorn worm</name>
    <dbReference type="NCBI Taxonomy" id="10224"/>
    <lineage>
        <taxon>Eukaryota</taxon>
        <taxon>Metazoa</taxon>
        <taxon>Hemichordata</taxon>
        <taxon>Enteropneusta</taxon>
        <taxon>Harrimaniidae</taxon>
        <taxon>Saccoglossus</taxon>
    </lineage>
</organism>
<dbReference type="PANTHER" id="PTHR21101">
    <property type="entry name" value="RESISTIN"/>
    <property type="match status" value="1"/>
</dbReference>
<feature type="transmembrane region" description="Helical" evidence="7">
    <location>
        <begin position="52"/>
        <end position="76"/>
    </location>
</feature>
<name>A0ABM0N0L6_SACKO</name>
<keyword evidence="4" id="KW-0372">Hormone</keyword>
<reference evidence="9" key="1">
    <citation type="submission" date="2025-08" db="UniProtKB">
        <authorList>
            <consortium name="RefSeq"/>
        </authorList>
    </citation>
    <scope>IDENTIFICATION</scope>
    <source>
        <tissue evidence="9">Testes</tissue>
    </source>
</reference>
<evidence type="ECO:0000256" key="5">
    <source>
        <dbReference type="ARBA" id="ARBA00022729"/>
    </source>
</evidence>
<comment type="subcellular location">
    <subcellularLocation>
        <location evidence="1">Secreted</location>
    </subcellularLocation>
</comment>
<comment type="similarity">
    <text evidence="2">Belongs to the resistin/FIZZ family.</text>
</comment>
<keyword evidence="7" id="KW-1133">Transmembrane helix</keyword>
<dbReference type="SUPFAM" id="SSF111423">
    <property type="entry name" value="Resistin"/>
    <property type="match status" value="1"/>
</dbReference>
<dbReference type="InterPro" id="IPR036262">
    <property type="entry name" value="Resistin-like_sf"/>
</dbReference>
<dbReference type="Pfam" id="PF06954">
    <property type="entry name" value="Resistin"/>
    <property type="match status" value="1"/>
</dbReference>